<evidence type="ECO:0000259" key="2">
    <source>
        <dbReference type="Pfam" id="PF00296"/>
    </source>
</evidence>
<dbReference type="Proteomes" id="UP001629744">
    <property type="component" value="Unassembled WGS sequence"/>
</dbReference>
<proteinExistence type="predicted"/>
<name>A0ABW9FNG7_9NOCA</name>
<dbReference type="Gene3D" id="3.20.20.30">
    <property type="entry name" value="Luciferase-like domain"/>
    <property type="match status" value="1"/>
</dbReference>
<accession>A0ABW9FNG7</accession>
<dbReference type="EMBL" id="JBDLNU010000001">
    <property type="protein sequence ID" value="MFM1726782.1"/>
    <property type="molecule type" value="Genomic_DNA"/>
</dbReference>
<dbReference type="SUPFAM" id="SSF51679">
    <property type="entry name" value="Bacterial luciferase-like"/>
    <property type="match status" value="1"/>
</dbReference>
<dbReference type="PANTHER" id="PTHR43244:SF1">
    <property type="entry name" value="5,10-METHYLENETETRAHYDROMETHANOPTERIN REDUCTASE"/>
    <property type="match status" value="1"/>
</dbReference>
<dbReference type="InterPro" id="IPR050564">
    <property type="entry name" value="F420-G6PD/mer"/>
</dbReference>
<gene>
    <name evidence="3" type="ORF">ABEU19_000221</name>
</gene>
<keyword evidence="1" id="KW-0560">Oxidoreductase</keyword>
<evidence type="ECO:0000313" key="4">
    <source>
        <dbReference type="Proteomes" id="UP001629744"/>
    </source>
</evidence>
<dbReference type="Pfam" id="PF00296">
    <property type="entry name" value="Bac_luciferase"/>
    <property type="match status" value="1"/>
</dbReference>
<dbReference type="CDD" id="cd01097">
    <property type="entry name" value="Tetrahydromethanopterin_reductase"/>
    <property type="match status" value="1"/>
</dbReference>
<dbReference type="InterPro" id="IPR019951">
    <property type="entry name" value="F420_OxRdatse_Rv3520c_pred"/>
</dbReference>
<dbReference type="NCBIfam" id="TIGR03559">
    <property type="entry name" value="F420_Rv3520c"/>
    <property type="match status" value="1"/>
</dbReference>
<reference evidence="3 4" key="1">
    <citation type="submission" date="2023-11" db="EMBL/GenBank/DDBJ databases">
        <authorList>
            <person name="Val-Calvo J."/>
            <person name="Scortti M."/>
            <person name="Vazquez-Boland J."/>
        </authorList>
    </citation>
    <scope>NUCLEOTIDE SEQUENCE [LARGE SCALE GENOMIC DNA]</scope>
    <source>
        <strain evidence="3 4">DSM 46662</strain>
    </source>
</reference>
<dbReference type="InterPro" id="IPR011251">
    <property type="entry name" value="Luciferase-like_dom"/>
</dbReference>
<comment type="caution">
    <text evidence="3">The sequence shown here is derived from an EMBL/GenBank/DDBJ whole genome shotgun (WGS) entry which is preliminary data.</text>
</comment>
<dbReference type="RefSeq" id="WP_348609679.1">
    <property type="nucleotide sequence ID" value="NZ_CP157276.1"/>
</dbReference>
<sequence>MKLGLNLGYWGSGQDDTLGLVQLAEDVGFDCVWSGEAYGSDGVTPLAWLAARTSRIGLGTAVLGMAGRSPALTAQTAATMDHLSNGRFRLGLGMSGPQVVEGWHGIPYGKPLQRTREYVDVVRQALRREAPLEHHGAYYDIPYTGDDGTGLGKPLKLILHPRRADLPIYLAAIGPRNIELACEIGDGWFPVFFSPRRYDAILPAGFTPRPDFDLCPSLDVVVGDDAAACRDQVKPSIALYVGGMGARGKNFYNDVACRYGYADAAEKIQDLYLAGRKEEAIAAVPDDLVDEVALCGPPERIKELLDFWTSAPITSMSLMTRQPEAVRLMADLLS</sequence>
<keyword evidence="4" id="KW-1185">Reference proteome</keyword>
<evidence type="ECO:0000313" key="3">
    <source>
        <dbReference type="EMBL" id="MFM1726782.1"/>
    </source>
</evidence>
<protein>
    <submittedName>
        <fullName evidence="3">LLM class F420-dependent oxidoreductase</fullName>
    </submittedName>
</protein>
<organism evidence="3 4">
    <name type="scientific">Prescottella soli</name>
    <dbReference type="NCBI Taxonomy" id="1543852"/>
    <lineage>
        <taxon>Bacteria</taxon>
        <taxon>Bacillati</taxon>
        <taxon>Actinomycetota</taxon>
        <taxon>Actinomycetes</taxon>
        <taxon>Mycobacteriales</taxon>
        <taxon>Nocardiaceae</taxon>
        <taxon>Prescottella</taxon>
    </lineage>
</organism>
<dbReference type="InterPro" id="IPR036661">
    <property type="entry name" value="Luciferase-like_sf"/>
</dbReference>
<evidence type="ECO:0000256" key="1">
    <source>
        <dbReference type="ARBA" id="ARBA00023002"/>
    </source>
</evidence>
<feature type="domain" description="Luciferase-like" evidence="2">
    <location>
        <begin position="15"/>
        <end position="311"/>
    </location>
</feature>
<dbReference type="PANTHER" id="PTHR43244">
    <property type="match status" value="1"/>
</dbReference>